<dbReference type="Proteomes" id="UP001303473">
    <property type="component" value="Unassembled WGS sequence"/>
</dbReference>
<sequence length="105" mass="11464">MGGNRNHEATSSRDSTHTAELRSSCEPCHVSKPKCSREKPVCARCSKTGMSCTYRQSSAQAGRARLHPHRAPDKVRSLTHHSGHTASRSSGPARRKRGPSSQSDR</sequence>
<dbReference type="PROSITE" id="PS00463">
    <property type="entry name" value="ZN2_CY6_FUNGAL_1"/>
    <property type="match status" value="1"/>
</dbReference>
<dbReference type="AlphaFoldDB" id="A0AAN6MXS2"/>
<gene>
    <name evidence="4" type="ORF">QBC46DRAFT_398880</name>
</gene>
<comment type="caution">
    <text evidence="4">The sequence shown here is derived from an EMBL/GenBank/DDBJ whole genome shotgun (WGS) entry which is preliminary data.</text>
</comment>
<feature type="region of interest" description="Disordered" evidence="2">
    <location>
        <begin position="1"/>
        <end position="39"/>
    </location>
</feature>
<accession>A0AAN6MXS2</accession>
<protein>
    <recommendedName>
        <fullName evidence="3">Zn(2)-C6 fungal-type domain-containing protein</fullName>
    </recommendedName>
</protein>
<proteinExistence type="predicted"/>
<dbReference type="Gene3D" id="4.10.240.10">
    <property type="entry name" value="Zn(2)-C6 fungal-type DNA-binding domain"/>
    <property type="match status" value="1"/>
</dbReference>
<feature type="region of interest" description="Disordered" evidence="2">
    <location>
        <begin position="56"/>
        <end position="105"/>
    </location>
</feature>
<dbReference type="GO" id="GO:0000981">
    <property type="term" value="F:DNA-binding transcription factor activity, RNA polymerase II-specific"/>
    <property type="evidence" value="ECO:0007669"/>
    <property type="project" value="InterPro"/>
</dbReference>
<dbReference type="PROSITE" id="PS50048">
    <property type="entry name" value="ZN2_CY6_FUNGAL_2"/>
    <property type="match status" value="1"/>
</dbReference>
<dbReference type="EMBL" id="MU853958">
    <property type="protein sequence ID" value="KAK3934826.1"/>
    <property type="molecule type" value="Genomic_DNA"/>
</dbReference>
<keyword evidence="1" id="KW-0539">Nucleus</keyword>
<evidence type="ECO:0000256" key="1">
    <source>
        <dbReference type="ARBA" id="ARBA00023242"/>
    </source>
</evidence>
<evidence type="ECO:0000313" key="5">
    <source>
        <dbReference type="Proteomes" id="UP001303473"/>
    </source>
</evidence>
<dbReference type="InterPro" id="IPR036864">
    <property type="entry name" value="Zn2-C6_fun-type_DNA-bd_sf"/>
</dbReference>
<keyword evidence="5" id="KW-1185">Reference proteome</keyword>
<evidence type="ECO:0000256" key="2">
    <source>
        <dbReference type="SAM" id="MobiDB-lite"/>
    </source>
</evidence>
<dbReference type="InterPro" id="IPR001138">
    <property type="entry name" value="Zn2Cys6_DnaBD"/>
</dbReference>
<reference evidence="5" key="1">
    <citation type="journal article" date="2023" name="Mol. Phylogenet. Evol.">
        <title>Genome-scale phylogeny and comparative genomics of the fungal order Sordariales.</title>
        <authorList>
            <person name="Hensen N."/>
            <person name="Bonometti L."/>
            <person name="Westerberg I."/>
            <person name="Brannstrom I.O."/>
            <person name="Guillou S."/>
            <person name="Cros-Aarteil S."/>
            <person name="Calhoun S."/>
            <person name="Haridas S."/>
            <person name="Kuo A."/>
            <person name="Mondo S."/>
            <person name="Pangilinan J."/>
            <person name="Riley R."/>
            <person name="LaButti K."/>
            <person name="Andreopoulos B."/>
            <person name="Lipzen A."/>
            <person name="Chen C."/>
            <person name="Yan M."/>
            <person name="Daum C."/>
            <person name="Ng V."/>
            <person name="Clum A."/>
            <person name="Steindorff A."/>
            <person name="Ohm R.A."/>
            <person name="Martin F."/>
            <person name="Silar P."/>
            <person name="Natvig D.O."/>
            <person name="Lalanne C."/>
            <person name="Gautier V."/>
            <person name="Ament-Velasquez S.L."/>
            <person name="Kruys A."/>
            <person name="Hutchinson M.I."/>
            <person name="Powell A.J."/>
            <person name="Barry K."/>
            <person name="Miller A.N."/>
            <person name="Grigoriev I.V."/>
            <person name="Debuchy R."/>
            <person name="Gladieux P."/>
            <person name="Hiltunen Thoren M."/>
            <person name="Johannesson H."/>
        </authorList>
    </citation>
    <scope>NUCLEOTIDE SEQUENCE [LARGE SCALE GENOMIC DNA]</scope>
    <source>
        <strain evidence="5">CBS 340.73</strain>
    </source>
</reference>
<dbReference type="Pfam" id="PF00172">
    <property type="entry name" value="Zn_clus"/>
    <property type="match status" value="1"/>
</dbReference>
<dbReference type="GO" id="GO:0008270">
    <property type="term" value="F:zinc ion binding"/>
    <property type="evidence" value="ECO:0007669"/>
    <property type="project" value="InterPro"/>
</dbReference>
<feature type="compositionally biased region" description="Basic and acidic residues" evidence="2">
    <location>
        <begin position="1"/>
        <end position="20"/>
    </location>
</feature>
<evidence type="ECO:0000313" key="4">
    <source>
        <dbReference type="EMBL" id="KAK3934826.1"/>
    </source>
</evidence>
<organism evidence="4 5">
    <name type="scientific">Diplogelasinospora grovesii</name>
    <dbReference type="NCBI Taxonomy" id="303347"/>
    <lineage>
        <taxon>Eukaryota</taxon>
        <taxon>Fungi</taxon>
        <taxon>Dikarya</taxon>
        <taxon>Ascomycota</taxon>
        <taxon>Pezizomycotina</taxon>
        <taxon>Sordariomycetes</taxon>
        <taxon>Sordariomycetidae</taxon>
        <taxon>Sordariales</taxon>
        <taxon>Diplogelasinosporaceae</taxon>
        <taxon>Diplogelasinospora</taxon>
    </lineage>
</organism>
<dbReference type="SMART" id="SM00066">
    <property type="entry name" value="GAL4"/>
    <property type="match status" value="1"/>
</dbReference>
<evidence type="ECO:0000259" key="3">
    <source>
        <dbReference type="PROSITE" id="PS50048"/>
    </source>
</evidence>
<dbReference type="SUPFAM" id="SSF57701">
    <property type="entry name" value="Zn2/Cys6 DNA-binding domain"/>
    <property type="match status" value="1"/>
</dbReference>
<dbReference type="CDD" id="cd00067">
    <property type="entry name" value="GAL4"/>
    <property type="match status" value="1"/>
</dbReference>
<dbReference type="PRINTS" id="PR00755">
    <property type="entry name" value="AFLATOXINBRP"/>
</dbReference>
<feature type="domain" description="Zn(2)-C6 fungal-type" evidence="3">
    <location>
        <begin position="24"/>
        <end position="54"/>
    </location>
</feature>
<name>A0AAN6MXS2_9PEZI</name>